<dbReference type="AlphaFoldDB" id="A0A8T0US82"/>
<dbReference type="EMBL" id="CM029041">
    <property type="protein sequence ID" value="KAG2623663.1"/>
    <property type="molecule type" value="Genomic_DNA"/>
</dbReference>
<organism evidence="1 2">
    <name type="scientific">Panicum virgatum</name>
    <name type="common">Blackwell switchgrass</name>
    <dbReference type="NCBI Taxonomy" id="38727"/>
    <lineage>
        <taxon>Eukaryota</taxon>
        <taxon>Viridiplantae</taxon>
        <taxon>Streptophyta</taxon>
        <taxon>Embryophyta</taxon>
        <taxon>Tracheophyta</taxon>
        <taxon>Spermatophyta</taxon>
        <taxon>Magnoliopsida</taxon>
        <taxon>Liliopsida</taxon>
        <taxon>Poales</taxon>
        <taxon>Poaceae</taxon>
        <taxon>PACMAD clade</taxon>
        <taxon>Panicoideae</taxon>
        <taxon>Panicodae</taxon>
        <taxon>Paniceae</taxon>
        <taxon>Panicinae</taxon>
        <taxon>Panicum</taxon>
        <taxon>Panicum sect. Hiantes</taxon>
    </lineage>
</organism>
<dbReference type="SUPFAM" id="SSF82171">
    <property type="entry name" value="DPP6 N-terminal domain-like"/>
    <property type="match status" value="1"/>
</dbReference>
<name>A0A8T0US82_PANVG</name>
<comment type="caution">
    <text evidence="1">The sequence shown here is derived from an EMBL/GenBank/DDBJ whole genome shotgun (WGS) entry which is preliminary data.</text>
</comment>
<dbReference type="Proteomes" id="UP000823388">
    <property type="component" value="Chromosome 3K"/>
</dbReference>
<dbReference type="Pfam" id="PF07676">
    <property type="entry name" value="PD40"/>
    <property type="match status" value="3"/>
</dbReference>
<keyword evidence="2" id="KW-1185">Reference proteome</keyword>
<dbReference type="PANTHER" id="PTHR32161">
    <property type="entry name" value="DPP6 N-TERMINAL DOMAIN-LIKE PROTEIN"/>
    <property type="match status" value="1"/>
</dbReference>
<proteinExistence type="predicted"/>
<sequence length="764" mass="84150">MGDSRGSIAFFGTYRPPVELDIFSLPADPAAKASDEWPLTDGVSYNHNGREIPAAALKELVSFLVRKGDPKAGDAAKGLIFVSERDNGLETLHVALHGSSGDESPPRVLRLADIYGADTFGGVRLEDSGCFAGGFQAGGRAVGHSLIYVSTKEPVKARRTPWTVVYKTNLADGKTERLTPPGQYDLSPAVSPSGKMVAVANFQFHRWNGEIEHLKTDIAVMNVDRQAQGGLRRKVIIRNGGWPTWGSDNIIFFHRADTKPGTIQTSWAVFRYDIAAGREERVTPVGTDAMTPAAISETRVAVATIRLKSLQNVMTAPRVEAQYRHIEIFDTAALDRPVQITLSARGKADHYNPFVLDGGRRIGYHRCRTDKLIAQDDGTTVAQKNFEKVQAPASHKDVGLVRVAGVFPSFSKDGSKLAFVDNEFKAVWLADKDGLRVIHTLSGQNKVFSTAWNQNPDKDTLYICVGPAFTRPSEVNIAAIVRDKGTGKWRPPQRLTKGKFNNAFPSSSPDGSKIVFKSTRDRLPGGDRMQTNLFVMEDAEVGEWGEGTVTQLTDGEWVDTHCSWSPSGDWVVFASSQDKDPKAPARDLLDAGFFSVYLVNAAERGPGRVPPPVRVVHSSDTFRGHVNHPVFSPDMRSLVFTSDLAAVSVEPISMPIFIHSVRPYGDIFSVDLRDKDDIAKNKDIKEFHRLTHSRYEYSTPAWTEFAAVDPNEQWNMLKVISYDRYQPQCPYLHGKDGGEGWQLTGHLTILNGSGEKPGTLKRCC</sequence>
<evidence type="ECO:0000313" key="1">
    <source>
        <dbReference type="EMBL" id="KAG2623663.1"/>
    </source>
</evidence>
<dbReference type="Gene3D" id="2.120.10.30">
    <property type="entry name" value="TolB, C-terminal domain"/>
    <property type="match status" value="2"/>
</dbReference>
<dbReference type="InterPro" id="IPR011042">
    <property type="entry name" value="6-blade_b-propeller_TolB-like"/>
</dbReference>
<evidence type="ECO:0000313" key="2">
    <source>
        <dbReference type="Proteomes" id="UP000823388"/>
    </source>
</evidence>
<accession>A0A8T0US82</accession>
<dbReference type="OrthoDB" id="43744at2759"/>
<dbReference type="PANTHER" id="PTHR32161:SF25">
    <property type="entry name" value="DIPEPTIDYLPEPTIDASE IV N-TERMINAL DOMAIN-CONTAINING PROTEIN"/>
    <property type="match status" value="1"/>
</dbReference>
<reference evidence="1" key="1">
    <citation type="submission" date="2020-05" db="EMBL/GenBank/DDBJ databases">
        <title>WGS assembly of Panicum virgatum.</title>
        <authorList>
            <person name="Lovell J.T."/>
            <person name="Jenkins J."/>
            <person name="Shu S."/>
            <person name="Juenger T.E."/>
            <person name="Schmutz J."/>
        </authorList>
    </citation>
    <scope>NUCLEOTIDE SEQUENCE</scope>
    <source>
        <strain evidence="1">AP13</strain>
    </source>
</reference>
<gene>
    <name evidence="1" type="ORF">PVAP13_3KG072900</name>
</gene>
<dbReference type="InterPro" id="IPR011659">
    <property type="entry name" value="WD40"/>
</dbReference>
<protein>
    <submittedName>
        <fullName evidence="1">Uncharacterized protein</fullName>
    </submittedName>
</protein>